<dbReference type="Gene3D" id="1.10.150.130">
    <property type="match status" value="1"/>
</dbReference>
<accession>A0ABU5LVZ4</accession>
<evidence type="ECO:0000256" key="5">
    <source>
        <dbReference type="SAM" id="MobiDB-lite"/>
    </source>
</evidence>
<dbReference type="Pfam" id="PF13356">
    <property type="entry name" value="Arm-DNA-bind_3"/>
    <property type="match status" value="1"/>
</dbReference>
<feature type="region of interest" description="Disordered" evidence="5">
    <location>
        <begin position="1"/>
        <end position="26"/>
    </location>
</feature>
<dbReference type="Proteomes" id="UP001292182">
    <property type="component" value="Unassembled WGS sequence"/>
</dbReference>
<dbReference type="InterPro" id="IPR038488">
    <property type="entry name" value="Integrase_DNA-bd_sf"/>
</dbReference>
<dbReference type="InterPro" id="IPR002104">
    <property type="entry name" value="Integrase_catalytic"/>
</dbReference>
<dbReference type="InterPro" id="IPR050808">
    <property type="entry name" value="Phage_Integrase"/>
</dbReference>
<dbReference type="InterPro" id="IPR011010">
    <property type="entry name" value="DNA_brk_join_enz"/>
</dbReference>
<keyword evidence="2" id="KW-0229">DNA integration</keyword>
<comment type="caution">
    <text evidence="7">The sequence shown here is derived from an EMBL/GenBank/DDBJ whole genome shotgun (WGS) entry which is preliminary data.</text>
</comment>
<organism evidence="7 8">
    <name type="scientific">Sphingomonas sanguinis</name>
    <dbReference type="NCBI Taxonomy" id="33051"/>
    <lineage>
        <taxon>Bacteria</taxon>
        <taxon>Pseudomonadati</taxon>
        <taxon>Pseudomonadota</taxon>
        <taxon>Alphaproteobacteria</taxon>
        <taxon>Sphingomonadales</taxon>
        <taxon>Sphingomonadaceae</taxon>
        <taxon>Sphingomonas</taxon>
    </lineage>
</organism>
<evidence type="ECO:0000256" key="2">
    <source>
        <dbReference type="ARBA" id="ARBA00022908"/>
    </source>
</evidence>
<evidence type="ECO:0000256" key="4">
    <source>
        <dbReference type="ARBA" id="ARBA00023172"/>
    </source>
</evidence>
<evidence type="ECO:0000259" key="6">
    <source>
        <dbReference type="PROSITE" id="PS51898"/>
    </source>
</evidence>
<dbReference type="Gene3D" id="1.10.443.10">
    <property type="entry name" value="Intergrase catalytic core"/>
    <property type="match status" value="1"/>
</dbReference>
<evidence type="ECO:0000313" key="8">
    <source>
        <dbReference type="Proteomes" id="UP001292182"/>
    </source>
</evidence>
<dbReference type="Pfam" id="PF00589">
    <property type="entry name" value="Phage_integrase"/>
    <property type="match status" value="1"/>
</dbReference>
<dbReference type="PANTHER" id="PTHR30629:SF2">
    <property type="entry name" value="PROPHAGE INTEGRASE INTS-RELATED"/>
    <property type="match status" value="1"/>
</dbReference>
<dbReference type="InterPro" id="IPR013762">
    <property type="entry name" value="Integrase-like_cat_sf"/>
</dbReference>
<keyword evidence="4" id="KW-0233">DNA recombination</keyword>
<dbReference type="GO" id="GO:0003677">
    <property type="term" value="F:DNA binding"/>
    <property type="evidence" value="ECO:0007669"/>
    <property type="project" value="UniProtKB-KW"/>
</dbReference>
<evidence type="ECO:0000256" key="1">
    <source>
        <dbReference type="ARBA" id="ARBA00008857"/>
    </source>
</evidence>
<dbReference type="SUPFAM" id="SSF56349">
    <property type="entry name" value="DNA breaking-rejoining enzymes"/>
    <property type="match status" value="1"/>
</dbReference>
<sequence>MASRQPFTPASLDNLRSGSLTDPQTPGLIIEVGARGKKTWKYRRRLPDQDVTVKMTLGSYPAYRIGDAREWARELNSDVETGIDPREALREAAARAEMTVARAHALYMTAAREGRASRAKRLNKPRTIMDKQDIYDRDIAPTLGAKIIYEVTEKDLIKLVSKKGETAKVRANRLAAELKVFFGWAAGLRGLVVGLENDPSRRLGDLKFVETRRTRKLDLDEIRWFLQAVAPEKRDFRRGLILSLLTATRISELVKARSSEIENGVWTIPAARSKNSTAHAIALGPWGQRLFASNHEWVFPAERVEGPRTTGWYKARDRVLARMEKIADRPVDRFCPHDFRRTARSNTKRLKVDFETAEAMLNHLKVGMERIYDGYELEEEKAAWFLKWEREIIQLAEKAGVAAELEVPVQPKRAVKAPSGQRRCTRRS</sequence>
<gene>
    <name evidence="7" type="ORF">N4G62_17950</name>
</gene>
<dbReference type="PROSITE" id="PS51898">
    <property type="entry name" value="TYR_RECOMBINASE"/>
    <property type="match status" value="1"/>
</dbReference>
<comment type="similarity">
    <text evidence="1">Belongs to the 'phage' integrase family.</text>
</comment>
<feature type="domain" description="Tyr recombinase" evidence="6">
    <location>
        <begin position="212"/>
        <end position="385"/>
    </location>
</feature>
<keyword evidence="8" id="KW-1185">Reference proteome</keyword>
<evidence type="ECO:0000256" key="3">
    <source>
        <dbReference type="ARBA" id="ARBA00023125"/>
    </source>
</evidence>
<dbReference type="RefSeq" id="WP_322540321.1">
    <property type="nucleotide sequence ID" value="NZ_JAOBTW010000028.1"/>
</dbReference>
<proteinExistence type="inferred from homology"/>
<dbReference type="InterPro" id="IPR010998">
    <property type="entry name" value="Integrase_recombinase_N"/>
</dbReference>
<protein>
    <submittedName>
        <fullName evidence="7">Integrase arm-type DNA-binding domain-containing protein</fullName>
    </submittedName>
</protein>
<evidence type="ECO:0000313" key="7">
    <source>
        <dbReference type="EMBL" id="MDZ7283915.1"/>
    </source>
</evidence>
<name>A0ABU5LVZ4_9SPHN</name>
<dbReference type="Gene3D" id="3.30.160.390">
    <property type="entry name" value="Integrase, DNA-binding domain"/>
    <property type="match status" value="1"/>
</dbReference>
<dbReference type="EMBL" id="JAOBTW010000028">
    <property type="protein sequence ID" value="MDZ7283915.1"/>
    <property type="molecule type" value="Genomic_DNA"/>
</dbReference>
<keyword evidence="3 7" id="KW-0238">DNA-binding</keyword>
<dbReference type="PANTHER" id="PTHR30629">
    <property type="entry name" value="PROPHAGE INTEGRASE"/>
    <property type="match status" value="1"/>
</dbReference>
<feature type="compositionally biased region" description="Polar residues" evidence="5">
    <location>
        <begin position="14"/>
        <end position="24"/>
    </location>
</feature>
<reference evidence="8" key="1">
    <citation type="submission" date="2023-07" db="EMBL/GenBank/DDBJ databases">
        <title>Whole genome sequence analysis of rice epiphytic Sphingomonas sanguinis OsEp_Plm_15B2.</title>
        <authorList>
            <person name="Sahu K.P."/>
            <person name="Asharani P."/>
            <person name="Reddy B."/>
            <person name="Kumar A."/>
        </authorList>
    </citation>
    <scope>NUCLEOTIDE SEQUENCE [LARGE SCALE GENOMIC DNA]</scope>
    <source>
        <strain evidence="8">OsEp_Plm_15B2</strain>
    </source>
</reference>
<dbReference type="InterPro" id="IPR025166">
    <property type="entry name" value="Integrase_DNA_bind_dom"/>
</dbReference>